<dbReference type="AlphaFoldDB" id="A0A0L9V666"/>
<reference evidence="2" key="1">
    <citation type="journal article" date="2015" name="Proc. Natl. Acad. Sci. U.S.A.">
        <title>Genome sequencing of adzuki bean (Vigna angularis) provides insight into high starch and low fat accumulation and domestication.</title>
        <authorList>
            <person name="Yang K."/>
            <person name="Tian Z."/>
            <person name="Chen C."/>
            <person name="Luo L."/>
            <person name="Zhao B."/>
            <person name="Wang Z."/>
            <person name="Yu L."/>
            <person name="Li Y."/>
            <person name="Sun Y."/>
            <person name="Li W."/>
            <person name="Chen Y."/>
            <person name="Li Y."/>
            <person name="Zhang Y."/>
            <person name="Ai D."/>
            <person name="Zhao J."/>
            <person name="Shang C."/>
            <person name="Ma Y."/>
            <person name="Wu B."/>
            <person name="Wang M."/>
            <person name="Gao L."/>
            <person name="Sun D."/>
            <person name="Zhang P."/>
            <person name="Guo F."/>
            <person name="Wang W."/>
            <person name="Li Y."/>
            <person name="Wang J."/>
            <person name="Varshney R.K."/>
            <person name="Wang J."/>
            <person name="Ling H.Q."/>
            <person name="Wan P."/>
        </authorList>
    </citation>
    <scope>NUCLEOTIDE SEQUENCE</scope>
    <source>
        <strain evidence="2">cv. Jingnong 6</strain>
    </source>
</reference>
<proteinExistence type="predicted"/>
<protein>
    <submittedName>
        <fullName evidence="1">Uncharacterized protein</fullName>
    </submittedName>
</protein>
<dbReference type="EMBL" id="CM003378">
    <property type="protein sequence ID" value="KOM50179.1"/>
    <property type="molecule type" value="Genomic_DNA"/>
</dbReference>
<name>A0A0L9V666_PHAAN</name>
<dbReference type="Proteomes" id="UP000053144">
    <property type="component" value="Chromosome 8"/>
</dbReference>
<accession>A0A0L9V666</accession>
<evidence type="ECO:0000313" key="1">
    <source>
        <dbReference type="EMBL" id="KOM50179.1"/>
    </source>
</evidence>
<organism evidence="1 2">
    <name type="scientific">Phaseolus angularis</name>
    <name type="common">Azuki bean</name>
    <name type="synonym">Vigna angularis</name>
    <dbReference type="NCBI Taxonomy" id="3914"/>
    <lineage>
        <taxon>Eukaryota</taxon>
        <taxon>Viridiplantae</taxon>
        <taxon>Streptophyta</taxon>
        <taxon>Embryophyta</taxon>
        <taxon>Tracheophyta</taxon>
        <taxon>Spermatophyta</taxon>
        <taxon>Magnoliopsida</taxon>
        <taxon>eudicotyledons</taxon>
        <taxon>Gunneridae</taxon>
        <taxon>Pentapetalae</taxon>
        <taxon>rosids</taxon>
        <taxon>fabids</taxon>
        <taxon>Fabales</taxon>
        <taxon>Fabaceae</taxon>
        <taxon>Papilionoideae</taxon>
        <taxon>50 kb inversion clade</taxon>
        <taxon>NPAAA clade</taxon>
        <taxon>indigoferoid/millettioid clade</taxon>
        <taxon>Phaseoleae</taxon>
        <taxon>Vigna</taxon>
    </lineage>
</organism>
<dbReference type="Gramene" id="KOM50179">
    <property type="protein sequence ID" value="KOM50179"/>
    <property type="gene ID" value="LR48_Vigan08g100600"/>
</dbReference>
<sequence>MCPSSPPLSLILSSGSVDGIFSPIQRFVGCVCACGLANSVKVFLWSNYFKNSAEFYRIMQKAECAQLSARSYTSSYASVSVWAYTSSYDLCFQSNVEENSKEECLVDGIGILKYECGYRAKLAFMLIFCDYSFSSREE</sequence>
<evidence type="ECO:0000313" key="2">
    <source>
        <dbReference type="Proteomes" id="UP000053144"/>
    </source>
</evidence>
<gene>
    <name evidence="1" type="ORF">LR48_Vigan08g100600</name>
</gene>